<reference evidence="2" key="2">
    <citation type="submission" date="2021-02" db="EMBL/GenBank/DDBJ databases">
        <authorList>
            <person name="Kimball J.A."/>
            <person name="Haas M.W."/>
            <person name="Macchietto M."/>
            <person name="Kono T."/>
            <person name="Duquette J."/>
            <person name="Shao M."/>
        </authorList>
    </citation>
    <scope>NUCLEOTIDE SEQUENCE</scope>
    <source>
        <tissue evidence="2">Fresh leaf tissue</tissue>
    </source>
</reference>
<evidence type="ECO:0000313" key="3">
    <source>
        <dbReference type="Proteomes" id="UP000729402"/>
    </source>
</evidence>
<dbReference type="AlphaFoldDB" id="A0A8J5VGD4"/>
<feature type="region of interest" description="Disordered" evidence="1">
    <location>
        <begin position="41"/>
        <end position="83"/>
    </location>
</feature>
<gene>
    <name evidence="2" type="ORF">GUJ93_ZPchr0004g39073</name>
</gene>
<reference evidence="2" key="1">
    <citation type="journal article" date="2021" name="bioRxiv">
        <title>Whole Genome Assembly and Annotation of Northern Wild Rice, Zizania palustris L., Supports a Whole Genome Duplication in the Zizania Genus.</title>
        <authorList>
            <person name="Haas M."/>
            <person name="Kono T."/>
            <person name="Macchietto M."/>
            <person name="Millas R."/>
            <person name="McGilp L."/>
            <person name="Shao M."/>
            <person name="Duquette J."/>
            <person name="Hirsch C.N."/>
            <person name="Kimball J."/>
        </authorList>
    </citation>
    <scope>NUCLEOTIDE SEQUENCE</scope>
    <source>
        <tissue evidence="2">Fresh leaf tissue</tissue>
    </source>
</reference>
<feature type="compositionally biased region" description="Low complexity" evidence="1">
    <location>
        <begin position="7"/>
        <end position="25"/>
    </location>
</feature>
<organism evidence="2 3">
    <name type="scientific">Zizania palustris</name>
    <name type="common">Northern wild rice</name>
    <dbReference type="NCBI Taxonomy" id="103762"/>
    <lineage>
        <taxon>Eukaryota</taxon>
        <taxon>Viridiplantae</taxon>
        <taxon>Streptophyta</taxon>
        <taxon>Embryophyta</taxon>
        <taxon>Tracheophyta</taxon>
        <taxon>Spermatophyta</taxon>
        <taxon>Magnoliopsida</taxon>
        <taxon>Liliopsida</taxon>
        <taxon>Poales</taxon>
        <taxon>Poaceae</taxon>
        <taxon>BOP clade</taxon>
        <taxon>Oryzoideae</taxon>
        <taxon>Oryzeae</taxon>
        <taxon>Zizaniinae</taxon>
        <taxon>Zizania</taxon>
    </lineage>
</organism>
<comment type="caution">
    <text evidence="2">The sequence shown here is derived from an EMBL/GenBank/DDBJ whole genome shotgun (WGS) entry which is preliminary data.</text>
</comment>
<sequence>MRVRGNSTLFFSLSSSSRGSPRVSSPFFLCSSPSSPRFYSATGPLVLRPAPRPQADDSSAWLPPPDRPSNRRRRISPLLLGTA</sequence>
<dbReference type="Proteomes" id="UP000729402">
    <property type="component" value="Unassembled WGS sequence"/>
</dbReference>
<protein>
    <submittedName>
        <fullName evidence="2">Uncharacterized protein</fullName>
    </submittedName>
</protein>
<keyword evidence="3" id="KW-1185">Reference proteome</keyword>
<dbReference type="EMBL" id="JAAALK010000285">
    <property type="protein sequence ID" value="KAG8066195.1"/>
    <property type="molecule type" value="Genomic_DNA"/>
</dbReference>
<accession>A0A8J5VGD4</accession>
<proteinExistence type="predicted"/>
<evidence type="ECO:0000313" key="2">
    <source>
        <dbReference type="EMBL" id="KAG8066195.1"/>
    </source>
</evidence>
<name>A0A8J5VGD4_ZIZPA</name>
<feature type="region of interest" description="Disordered" evidence="1">
    <location>
        <begin position="1"/>
        <end position="25"/>
    </location>
</feature>
<evidence type="ECO:0000256" key="1">
    <source>
        <dbReference type="SAM" id="MobiDB-lite"/>
    </source>
</evidence>